<dbReference type="Proteomes" id="UP000255103">
    <property type="component" value="Unassembled WGS sequence"/>
</dbReference>
<keyword evidence="2" id="KW-0547">Nucleotide-binding</keyword>
<dbReference type="InterPro" id="IPR003439">
    <property type="entry name" value="ABC_transporter-like_ATP-bd"/>
</dbReference>
<evidence type="ECO:0000256" key="1">
    <source>
        <dbReference type="ARBA" id="ARBA00022448"/>
    </source>
</evidence>
<keyword evidence="1" id="KW-0813">Transport</keyword>
<dbReference type="InterPro" id="IPR050319">
    <property type="entry name" value="ABC_transp_ATP-bind"/>
</dbReference>
<dbReference type="PANTHER" id="PTHR43776:SF8">
    <property type="entry name" value="ABC TRANSPORTER, ATP-BINDING PROTEIN"/>
    <property type="match status" value="1"/>
</dbReference>
<evidence type="ECO:0000313" key="5">
    <source>
        <dbReference type="EMBL" id="STP10807.1"/>
    </source>
</evidence>
<dbReference type="GO" id="GO:0016887">
    <property type="term" value="F:ATP hydrolysis activity"/>
    <property type="evidence" value="ECO:0007669"/>
    <property type="project" value="InterPro"/>
</dbReference>
<feature type="domain" description="ABC transporter" evidence="4">
    <location>
        <begin position="4"/>
        <end position="254"/>
    </location>
</feature>
<evidence type="ECO:0000313" key="6">
    <source>
        <dbReference type="Proteomes" id="UP000255103"/>
    </source>
</evidence>
<dbReference type="EC" id="3.6.3.-" evidence="5"/>
<organism evidence="5 6">
    <name type="scientific">Helicobacter cinaedi</name>
    <dbReference type="NCBI Taxonomy" id="213"/>
    <lineage>
        <taxon>Bacteria</taxon>
        <taxon>Pseudomonadati</taxon>
        <taxon>Campylobacterota</taxon>
        <taxon>Epsilonproteobacteria</taxon>
        <taxon>Campylobacterales</taxon>
        <taxon>Helicobacteraceae</taxon>
        <taxon>Helicobacter</taxon>
    </lineage>
</organism>
<dbReference type="PANTHER" id="PTHR43776">
    <property type="entry name" value="TRANSPORT ATP-BINDING PROTEIN"/>
    <property type="match status" value="1"/>
</dbReference>
<dbReference type="GO" id="GO:0005524">
    <property type="term" value="F:ATP binding"/>
    <property type="evidence" value="ECO:0007669"/>
    <property type="project" value="UniProtKB-KW"/>
</dbReference>
<keyword evidence="3" id="KW-0067">ATP-binding</keyword>
<dbReference type="InterPro" id="IPR027417">
    <property type="entry name" value="P-loop_NTPase"/>
</dbReference>
<dbReference type="InterPro" id="IPR003593">
    <property type="entry name" value="AAA+_ATPase"/>
</dbReference>
<name>A0A377JSF8_9HELI</name>
<dbReference type="Gene3D" id="3.40.50.300">
    <property type="entry name" value="P-loop containing nucleotide triphosphate hydrolases"/>
    <property type="match status" value="2"/>
</dbReference>
<dbReference type="GO" id="GO:0055085">
    <property type="term" value="P:transmembrane transport"/>
    <property type="evidence" value="ECO:0007669"/>
    <property type="project" value="UniProtKB-ARBA"/>
</dbReference>
<protein>
    <submittedName>
        <fullName evidence="5">Oligopeptide ABC transporter</fullName>
        <ecNumber evidence="5">3.6.3.-</ecNumber>
    </submittedName>
</protein>
<dbReference type="PROSITE" id="PS00211">
    <property type="entry name" value="ABC_TRANSPORTER_1"/>
    <property type="match status" value="2"/>
</dbReference>
<dbReference type="AlphaFoldDB" id="A0A377JSF8"/>
<dbReference type="Pfam" id="PF00005">
    <property type="entry name" value="ABC_tran"/>
    <property type="match status" value="2"/>
</dbReference>
<proteinExistence type="predicted"/>
<gene>
    <name evidence="5" type="primary">gsiA</name>
    <name evidence="5" type="ORF">NCTC12219_00687</name>
</gene>
<sequence>MLNISHLNAHFLHSTRFSLQDICLHIKPGEKVALVGESGSGKSMLAQLILKLNPHIALQSGSVEFENKNLATLTQKELESLRGRDIAYIPQEPLSSLNPLHKVGKQIMESFYLHANELYPHLKGRALANKAKERLAELLALIGLDSSLAHAYPFELSGGQKQRVAIAMSIVNNPKLLICDEPTTALDVLVQRQIMELLSSLAKQSAILFISHDLGVVREFADRVVVLKEGKIIESALSEKLFNAPQHSYTRFLIESLKLPKRKALEQAGHDFMQQDIVLRARDLSVGVKKQGFFTSTYKQILSPLSFCLKKGQILGIAGESGGGKSSLALGLLHLLETKGELYLNERQIKRTKADVKLLRKQISMVFQDPFSSLCPRFRVGDIIKEALGKLPQEIENKAKNEAYREKIAWALEMTGLDSSLAHAYPFELSGGQKQRVAIARAIVREPKILLLDEPTTALDKSSQKLILTLLLELQEKMQMSYIFITHDLEILRELSDEVLILHKGVAVEYGRSENVFKTPQSAEARALIEAFFGK</sequence>
<reference evidence="5 6" key="1">
    <citation type="submission" date="2018-06" db="EMBL/GenBank/DDBJ databases">
        <authorList>
            <consortium name="Pathogen Informatics"/>
            <person name="Doyle S."/>
        </authorList>
    </citation>
    <scope>NUCLEOTIDE SEQUENCE [LARGE SCALE GENOMIC DNA]</scope>
    <source>
        <strain evidence="5 6">NCTC12219</strain>
    </source>
</reference>
<accession>A0A377JSF8</accession>
<keyword evidence="5" id="KW-0378">Hydrolase</keyword>
<evidence type="ECO:0000256" key="3">
    <source>
        <dbReference type="ARBA" id="ARBA00022840"/>
    </source>
</evidence>
<dbReference type="SMART" id="SM00382">
    <property type="entry name" value="AAA"/>
    <property type="match status" value="2"/>
</dbReference>
<dbReference type="SUPFAM" id="SSF52540">
    <property type="entry name" value="P-loop containing nucleoside triphosphate hydrolases"/>
    <property type="match status" value="2"/>
</dbReference>
<dbReference type="CDD" id="cd03257">
    <property type="entry name" value="ABC_NikE_OppD_transporters"/>
    <property type="match status" value="2"/>
</dbReference>
<feature type="domain" description="ABC transporter" evidence="4">
    <location>
        <begin position="279"/>
        <end position="529"/>
    </location>
</feature>
<dbReference type="RefSeq" id="WP_115721561.1">
    <property type="nucleotide sequence ID" value="NZ_UGHX01000001.1"/>
</dbReference>
<dbReference type="InterPro" id="IPR017871">
    <property type="entry name" value="ABC_transporter-like_CS"/>
</dbReference>
<dbReference type="EMBL" id="UGHX01000001">
    <property type="protein sequence ID" value="STP10807.1"/>
    <property type="molecule type" value="Genomic_DNA"/>
</dbReference>
<evidence type="ECO:0000259" key="4">
    <source>
        <dbReference type="PROSITE" id="PS50893"/>
    </source>
</evidence>
<dbReference type="PROSITE" id="PS50893">
    <property type="entry name" value="ABC_TRANSPORTER_2"/>
    <property type="match status" value="2"/>
</dbReference>
<evidence type="ECO:0000256" key="2">
    <source>
        <dbReference type="ARBA" id="ARBA00022741"/>
    </source>
</evidence>